<dbReference type="NCBIfam" id="TIGR01352">
    <property type="entry name" value="tonB_Cterm"/>
    <property type="match status" value="1"/>
</dbReference>
<feature type="transmembrane region" description="Helical" evidence="5">
    <location>
        <begin position="36"/>
        <end position="53"/>
    </location>
</feature>
<dbReference type="GO" id="GO:0016020">
    <property type="term" value="C:membrane"/>
    <property type="evidence" value="ECO:0007669"/>
    <property type="project" value="UniProtKB-SubCell"/>
</dbReference>
<dbReference type="KEGG" id="dvm:DvMF_2361"/>
<dbReference type="eggNOG" id="COG0810">
    <property type="taxonomic scope" value="Bacteria"/>
</dbReference>
<dbReference type="SUPFAM" id="SSF74653">
    <property type="entry name" value="TolA/TonB C-terminal domain"/>
    <property type="match status" value="1"/>
</dbReference>
<dbReference type="STRING" id="883.DvMF_2361"/>
<dbReference type="Pfam" id="PF13103">
    <property type="entry name" value="TonB_2"/>
    <property type="match status" value="1"/>
</dbReference>
<dbReference type="Gene3D" id="3.30.1150.10">
    <property type="match status" value="1"/>
</dbReference>
<dbReference type="PROSITE" id="PS52015">
    <property type="entry name" value="TONB_CTD"/>
    <property type="match status" value="1"/>
</dbReference>
<keyword evidence="4 5" id="KW-0472">Membrane</keyword>
<dbReference type="PROSITE" id="PS51257">
    <property type="entry name" value="PROKAR_LIPOPROTEIN"/>
    <property type="match status" value="1"/>
</dbReference>
<evidence type="ECO:0000256" key="3">
    <source>
        <dbReference type="ARBA" id="ARBA00022989"/>
    </source>
</evidence>
<evidence type="ECO:0000256" key="4">
    <source>
        <dbReference type="ARBA" id="ARBA00023136"/>
    </source>
</evidence>
<dbReference type="OrthoDB" id="5461415at2"/>
<proteinExistence type="predicted"/>
<dbReference type="EMBL" id="CP001197">
    <property type="protein sequence ID" value="ACL09302.1"/>
    <property type="molecule type" value="Genomic_DNA"/>
</dbReference>
<keyword evidence="3 5" id="KW-1133">Transmembrane helix</keyword>
<evidence type="ECO:0000256" key="1">
    <source>
        <dbReference type="ARBA" id="ARBA00004167"/>
    </source>
</evidence>
<dbReference type="HOGENOM" id="CLU_1624500_0_0_7"/>
<reference evidence="7" key="1">
    <citation type="submission" date="2008-10" db="EMBL/GenBank/DDBJ databases">
        <title>Complete sequence of Desulfovibrio vulgaris str. 'Miyazaki F'.</title>
        <authorList>
            <person name="Lucas S."/>
            <person name="Copeland A."/>
            <person name="Lapidus A."/>
            <person name="Glavina del Rio T."/>
            <person name="Dalin E."/>
            <person name="Tice H."/>
            <person name="Bruce D."/>
            <person name="Goodwin L."/>
            <person name="Pitluck S."/>
            <person name="Sims D."/>
            <person name="Brettin T."/>
            <person name="Detter J.C."/>
            <person name="Han C."/>
            <person name="Larimer F."/>
            <person name="Land M."/>
            <person name="Hauser L."/>
            <person name="Kyrpides N."/>
            <person name="Mikhailova N."/>
            <person name="Hazen T.C."/>
            <person name="Richardson P."/>
        </authorList>
    </citation>
    <scope>NUCLEOTIDE SEQUENCE</scope>
    <source>
        <strain evidence="7">Miyazaki F</strain>
    </source>
</reference>
<name>B8DIK4_NITV9</name>
<comment type="subcellular location">
    <subcellularLocation>
        <location evidence="1">Membrane</location>
        <topology evidence="1">Single-pass membrane protein</topology>
    </subcellularLocation>
</comment>
<evidence type="ECO:0000313" key="7">
    <source>
        <dbReference type="EMBL" id="ACL09302.1"/>
    </source>
</evidence>
<protein>
    <submittedName>
        <fullName evidence="7">TonB family protein</fullName>
    </submittedName>
</protein>
<evidence type="ECO:0000259" key="6">
    <source>
        <dbReference type="PROSITE" id="PS52015"/>
    </source>
</evidence>
<evidence type="ECO:0000256" key="5">
    <source>
        <dbReference type="SAM" id="Phobius"/>
    </source>
</evidence>
<dbReference type="AlphaFoldDB" id="B8DIK4"/>
<dbReference type="InterPro" id="IPR006260">
    <property type="entry name" value="TonB/TolA_C"/>
</dbReference>
<dbReference type="InterPro" id="IPR037682">
    <property type="entry name" value="TonB_C"/>
</dbReference>
<sequence>MSSPRAMPDHAPAACPIALSAIACPAACPFASRYASPVALIALFIVACVLLLSPARAAGAEPAGASASAPGPAYAQQVMMMVRDHWEFPALTSPQPLTVRVRARVTPNGQIWDFNVEQSSGQADFDASALKALGKVGMLPPPPSPEYQDLLLTFNLQEMIGKR</sequence>
<organism evidence="7">
    <name type="scientific">Nitratidesulfovibrio vulgaris (strain DSM 19637 / Miyazaki F)</name>
    <name type="common">Desulfovibrio vulgaris</name>
    <dbReference type="NCBI Taxonomy" id="883"/>
    <lineage>
        <taxon>Bacteria</taxon>
        <taxon>Pseudomonadati</taxon>
        <taxon>Thermodesulfobacteriota</taxon>
        <taxon>Desulfovibrionia</taxon>
        <taxon>Desulfovibrionales</taxon>
        <taxon>Desulfovibrionaceae</taxon>
        <taxon>Nitratidesulfovibrio</taxon>
    </lineage>
</organism>
<dbReference type="GO" id="GO:0055085">
    <property type="term" value="P:transmembrane transport"/>
    <property type="evidence" value="ECO:0007669"/>
    <property type="project" value="InterPro"/>
</dbReference>
<keyword evidence="2 5" id="KW-0812">Transmembrane</keyword>
<accession>B8DIK4</accession>
<gene>
    <name evidence="7" type="ordered locus">DvMF_2361</name>
</gene>
<feature type="domain" description="TonB C-terminal" evidence="6">
    <location>
        <begin position="71"/>
        <end position="163"/>
    </location>
</feature>
<evidence type="ECO:0000256" key="2">
    <source>
        <dbReference type="ARBA" id="ARBA00022692"/>
    </source>
</evidence>